<dbReference type="GeneID" id="39847012"/>
<dbReference type="PROSITE" id="PS51733">
    <property type="entry name" value="BPL_LPL_CATALYTIC"/>
    <property type="match status" value="1"/>
</dbReference>
<sequence>MEIRRGRAATPEADQGATEAIVTAAASEREPLARVWQPHRQVAFGRRDARSDGYEQAMEAAEQHGFPATSRDVGGRAVAFAGETVAFVHAIPVENGRETIQQRYDDATALLRDVLIDLGVDAQPGEPPNSFCPGSHSLQAEGKIAGLAQRVRTDVAVVAGVVLTNDHDAVAAVLEPVYDRLGVAFDPKSVGSVEAAGGPDDPAVVADTIAEALATC</sequence>
<feature type="domain" description="BPL/LPL catalytic" evidence="1">
    <location>
        <begin position="27"/>
        <end position="216"/>
    </location>
</feature>
<dbReference type="STRING" id="1457250.GCA_000755225_03113"/>
<dbReference type="EMBL" id="CP031310">
    <property type="protein sequence ID" value="QCC50462.1"/>
    <property type="molecule type" value="Genomic_DNA"/>
</dbReference>
<dbReference type="InterPro" id="IPR045864">
    <property type="entry name" value="aa-tRNA-synth_II/BPL/LPL"/>
</dbReference>
<dbReference type="InterPro" id="IPR004143">
    <property type="entry name" value="BPL_LPL_catalytic"/>
</dbReference>
<evidence type="ECO:0000313" key="2">
    <source>
        <dbReference type="EMBL" id="QCC50462.1"/>
    </source>
</evidence>
<reference evidence="2 3" key="1">
    <citation type="journal article" date="2019" name="Nat. Commun.">
        <title>A new type of DNA phosphorothioation-based antiviral system in archaea.</title>
        <authorList>
            <person name="Xiong L."/>
            <person name="Liu S."/>
            <person name="Chen S."/>
            <person name="Xiao Y."/>
            <person name="Zhu B."/>
            <person name="Gao Y."/>
            <person name="Zhang Y."/>
            <person name="Chen B."/>
            <person name="Luo J."/>
            <person name="Deng Z."/>
            <person name="Chen X."/>
            <person name="Wang L."/>
            <person name="Chen S."/>
        </authorList>
    </citation>
    <scope>NUCLEOTIDE SEQUENCE [LARGE SCALE GENOMIC DNA]</scope>
    <source>
        <strain evidence="2 3">CBA1105</strain>
    </source>
</reference>
<accession>A0A4D6HBN7</accession>
<keyword evidence="2" id="KW-0436">Ligase</keyword>
<protein>
    <submittedName>
        <fullName evidence="2">Lipoate--protein ligase family protein</fullName>
    </submittedName>
</protein>
<gene>
    <name evidence="2" type="ORF">DV733_04065</name>
</gene>
<name>A0A4D6HBN7_9EURY</name>
<dbReference type="AlphaFoldDB" id="A0A4D6HBN7"/>
<dbReference type="KEGG" id="hsn:DV733_04065"/>
<dbReference type="OrthoDB" id="192160at2157"/>
<proteinExistence type="predicted"/>
<dbReference type="Proteomes" id="UP000296706">
    <property type="component" value="Chromosome"/>
</dbReference>
<dbReference type="RefSeq" id="WP_049993909.1">
    <property type="nucleotide sequence ID" value="NZ_CP031310.1"/>
</dbReference>
<keyword evidence="3" id="KW-1185">Reference proteome</keyword>
<dbReference type="GO" id="GO:0016874">
    <property type="term" value="F:ligase activity"/>
    <property type="evidence" value="ECO:0007669"/>
    <property type="project" value="UniProtKB-KW"/>
</dbReference>
<organism evidence="2 3">
    <name type="scientific">Halapricum salinum</name>
    <dbReference type="NCBI Taxonomy" id="1457250"/>
    <lineage>
        <taxon>Archaea</taxon>
        <taxon>Methanobacteriati</taxon>
        <taxon>Methanobacteriota</taxon>
        <taxon>Stenosarchaea group</taxon>
        <taxon>Halobacteria</taxon>
        <taxon>Halobacteriales</taxon>
        <taxon>Haloarculaceae</taxon>
        <taxon>Halapricum</taxon>
    </lineage>
</organism>
<evidence type="ECO:0000313" key="3">
    <source>
        <dbReference type="Proteomes" id="UP000296706"/>
    </source>
</evidence>
<dbReference type="SUPFAM" id="SSF55681">
    <property type="entry name" value="Class II aaRS and biotin synthetases"/>
    <property type="match status" value="1"/>
</dbReference>
<evidence type="ECO:0000259" key="1">
    <source>
        <dbReference type="PROSITE" id="PS51733"/>
    </source>
</evidence>
<dbReference type="Gene3D" id="3.30.930.10">
    <property type="entry name" value="Bira Bifunctional Protein, Domain 2"/>
    <property type="match status" value="1"/>
</dbReference>
<dbReference type="Pfam" id="PF21948">
    <property type="entry name" value="LplA-B_cat"/>
    <property type="match status" value="1"/>
</dbReference>